<comment type="caution">
    <text evidence="1">The sequence shown here is derived from an EMBL/GenBank/DDBJ whole genome shotgun (WGS) entry which is preliminary data.</text>
</comment>
<organism evidence="1 2">
    <name type="scientific">Zarea fungicola</name>
    <dbReference type="NCBI Taxonomy" id="93591"/>
    <lineage>
        <taxon>Eukaryota</taxon>
        <taxon>Fungi</taxon>
        <taxon>Dikarya</taxon>
        <taxon>Ascomycota</taxon>
        <taxon>Pezizomycotina</taxon>
        <taxon>Sordariomycetes</taxon>
        <taxon>Hypocreomycetidae</taxon>
        <taxon>Hypocreales</taxon>
        <taxon>Cordycipitaceae</taxon>
        <taxon>Zarea</taxon>
    </lineage>
</organism>
<sequence length="279" mass="29671">MAHSSDSTSRTNSDLAEKSFGPLHGKVALVTGASRGIGKGIALELAARGADVAVNYVRSGAAAADVVAQIQSMGRRSITIQADLSSVPEITRMFEELVRGIGKPDIVVSNSGMECFVSLEETTSDVYDEVMNLNTRAQFFVAQQGYICMNNNGRIILMSSVAAHMRGFAGHALYPASKAAVEAMVRSLPEDFAPKKVTINAIAPGGVESDMSRENAWRYNPEGKKDIPIGEIYAGLAALNPLRRFGTPQDIAKTVAFLASDESEWINGQTIGLTGGSRS</sequence>
<name>A0ACC1NJL5_9HYPO</name>
<gene>
    <name evidence="1" type="ORF">NQ176_g3664</name>
</gene>
<accession>A0ACC1NJL5</accession>
<proteinExistence type="predicted"/>
<dbReference type="EMBL" id="JANJQO010000350">
    <property type="protein sequence ID" value="KAJ2978716.1"/>
    <property type="molecule type" value="Genomic_DNA"/>
</dbReference>
<evidence type="ECO:0000313" key="1">
    <source>
        <dbReference type="EMBL" id="KAJ2978716.1"/>
    </source>
</evidence>
<keyword evidence="2" id="KW-1185">Reference proteome</keyword>
<dbReference type="Proteomes" id="UP001143910">
    <property type="component" value="Unassembled WGS sequence"/>
</dbReference>
<reference evidence="1" key="1">
    <citation type="submission" date="2022-08" db="EMBL/GenBank/DDBJ databases">
        <title>Genome Sequence of Lecanicillium fungicola.</title>
        <authorList>
            <person name="Buettner E."/>
        </authorList>
    </citation>
    <scope>NUCLEOTIDE SEQUENCE</scope>
    <source>
        <strain evidence="1">Babe33</strain>
    </source>
</reference>
<evidence type="ECO:0000313" key="2">
    <source>
        <dbReference type="Proteomes" id="UP001143910"/>
    </source>
</evidence>
<protein>
    <submittedName>
        <fullName evidence="1">Uncharacterized protein</fullName>
    </submittedName>
</protein>